<dbReference type="EMBL" id="JBHMBH010000029">
    <property type="protein sequence ID" value="MFB9715370.1"/>
    <property type="molecule type" value="Genomic_DNA"/>
</dbReference>
<name>A0ABV5UT66_9MICC</name>
<evidence type="ECO:0000256" key="1">
    <source>
        <dbReference type="SAM" id="SignalP"/>
    </source>
</evidence>
<sequence length="145" mass="14430">MAFHPSTWRRAAVLVIGAGTLAIAACSPGGSVSDANVPAWKATTMPSATGIVLEDSGKIPNRDPLVKNFTGIAAGNYTLTVACGGGGKAFFDVSSGGNQITEAGAACNGSPETSRIKVPSSGPLSISASSVDAPVIYAYQLVSAS</sequence>
<feature type="chain" id="PRO_5045061234" description="Lipoprotein" evidence="1">
    <location>
        <begin position="25"/>
        <end position="145"/>
    </location>
</feature>
<keyword evidence="1" id="KW-0732">Signal</keyword>
<evidence type="ECO:0000313" key="2">
    <source>
        <dbReference type="EMBL" id="MFB9715370.1"/>
    </source>
</evidence>
<comment type="caution">
    <text evidence="2">The sequence shown here is derived from an EMBL/GenBank/DDBJ whole genome shotgun (WGS) entry which is preliminary data.</text>
</comment>
<accession>A0ABV5UT66</accession>
<protein>
    <recommendedName>
        <fullName evidence="4">Lipoprotein</fullName>
    </recommendedName>
</protein>
<keyword evidence="3" id="KW-1185">Reference proteome</keyword>
<evidence type="ECO:0008006" key="4">
    <source>
        <dbReference type="Google" id="ProtNLM"/>
    </source>
</evidence>
<evidence type="ECO:0000313" key="3">
    <source>
        <dbReference type="Proteomes" id="UP001589536"/>
    </source>
</evidence>
<proteinExistence type="predicted"/>
<organism evidence="2 3">
    <name type="scientific">Arthrobacter methylotrophus</name>
    <dbReference type="NCBI Taxonomy" id="121291"/>
    <lineage>
        <taxon>Bacteria</taxon>
        <taxon>Bacillati</taxon>
        <taxon>Actinomycetota</taxon>
        <taxon>Actinomycetes</taxon>
        <taxon>Micrococcales</taxon>
        <taxon>Micrococcaceae</taxon>
        <taxon>Arthrobacter</taxon>
    </lineage>
</organism>
<dbReference type="Proteomes" id="UP001589536">
    <property type="component" value="Unassembled WGS sequence"/>
</dbReference>
<reference evidence="2 3" key="1">
    <citation type="submission" date="2024-09" db="EMBL/GenBank/DDBJ databases">
        <authorList>
            <person name="Sun Q."/>
            <person name="Mori K."/>
        </authorList>
    </citation>
    <scope>NUCLEOTIDE SEQUENCE [LARGE SCALE GENOMIC DNA]</scope>
    <source>
        <strain evidence="2 3">JCM 13519</strain>
    </source>
</reference>
<feature type="signal peptide" evidence="1">
    <location>
        <begin position="1"/>
        <end position="24"/>
    </location>
</feature>
<dbReference type="RefSeq" id="WP_345034815.1">
    <property type="nucleotide sequence ID" value="NZ_BAABED010000001.1"/>
</dbReference>
<gene>
    <name evidence="2" type="ORF">ACFFPI_14730</name>
</gene>